<dbReference type="PANTHER" id="PTHR46401:SF2">
    <property type="entry name" value="GLYCOSYLTRANSFERASE WBBK-RELATED"/>
    <property type="match status" value="1"/>
</dbReference>
<dbReference type="Pfam" id="PF00534">
    <property type="entry name" value="Glycos_transf_1"/>
    <property type="match status" value="1"/>
</dbReference>
<dbReference type="EMBL" id="WIND01000021">
    <property type="protein sequence ID" value="MSU91548.1"/>
    <property type="molecule type" value="Genomic_DNA"/>
</dbReference>
<dbReference type="GO" id="GO:0016757">
    <property type="term" value="F:glycosyltransferase activity"/>
    <property type="evidence" value="ECO:0007669"/>
    <property type="project" value="InterPro"/>
</dbReference>
<gene>
    <name evidence="4" type="ORF">GE300_18370</name>
</gene>
<comment type="caution">
    <text evidence="4">The sequence shown here is derived from an EMBL/GenBank/DDBJ whole genome shotgun (WGS) entry which is preliminary data.</text>
</comment>
<keyword evidence="5" id="KW-1185">Reference proteome</keyword>
<accession>A0A6L5Z4R2</accession>
<evidence type="ECO:0000256" key="2">
    <source>
        <dbReference type="SAM" id="MobiDB-lite"/>
    </source>
</evidence>
<organism evidence="4 5">
    <name type="scientific">Halovulum marinum</name>
    <dbReference type="NCBI Taxonomy" id="2662447"/>
    <lineage>
        <taxon>Bacteria</taxon>
        <taxon>Pseudomonadati</taxon>
        <taxon>Pseudomonadota</taxon>
        <taxon>Alphaproteobacteria</taxon>
        <taxon>Rhodobacterales</taxon>
        <taxon>Paracoccaceae</taxon>
        <taxon>Halovulum</taxon>
    </lineage>
</organism>
<dbReference type="Gene3D" id="3.40.50.2000">
    <property type="entry name" value="Glycogen Phosphorylase B"/>
    <property type="match status" value="1"/>
</dbReference>
<evidence type="ECO:0000256" key="1">
    <source>
        <dbReference type="ARBA" id="ARBA00022679"/>
    </source>
</evidence>
<feature type="domain" description="Glycosyl transferase family 1" evidence="3">
    <location>
        <begin position="260"/>
        <end position="383"/>
    </location>
</feature>
<protein>
    <submittedName>
        <fullName evidence="4">Glycosyltransferase</fullName>
    </submittedName>
</protein>
<reference evidence="4 5" key="1">
    <citation type="submission" date="2019-10" db="EMBL/GenBank/DDBJ databases">
        <title>Cognatihalovulum marinum gen. nov. sp. nov., a new member of the family Rhodobacteraceae isolated from deep seawater of the Northwest Indian Ocean.</title>
        <authorList>
            <person name="Ruan C."/>
            <person name="Wang J."/>
            <person name="Zheng X."/>
            <person name="Song L."/>
            <person name="Zhu Y."/>
            <person name="Huang Y."/>
            <person name="Lu Z."/>
            <person name="Du W."/>
            <person name="Huang L."/>
            <person name="Dai X."/>
        </authorList>
    </citation>
    <scope>NUCLEOTIDE SEQUENCE [LARGE SCALE GENOMIC DNA]</scope>
    <source>
        <strain evidence="4 5">2CG4</strain>
    </source>
</reference>
<evidence type="ECO:0000259" key="3">
    <source>
        <dbReference type="Pfam" id="PF00534"/>
    </source>
</evidence>
<feature type="region of interest" description="Disordered" evidence="2">
    <location>
        <begin position="15"/>
        <end position="37"/>
    </location>
</feature>
<feature type="compositionally biased region" description="Pro residues" evidence="2">
    <location>
        <begin position="21"/>
        <end position="33"/>
    </location>
</feature>
<sequence>MGLAPDARLQRLTVLMRPDSPEPGSPEPGSPDPGRPDIVLDVSRTVSRFGAGGDTGVDRVERAYVRHLLARGGRVFFLTRVLGGMALLDARGMTALLAHTDAPGTLPAPDALGLAARRQSPARRRAESAVRRLALGWARHGRAAAMLGGHLRSGFTCVNVGHLHLEPRVLSCLRSAGCATLAVMIHDVIPLDFPEFARPGVPERFRAMLEQVAAEADLLIFNSDDTARRTLRRLPGRVPDTVTALLGVDPLAPDRMPPRADGTHPSFVVLGTIEPRKNHLLLLSVWRQLAEELPEAQVPHLHVIGRRGWENQNITAILDRAPFMNRFVFEHGFLPDDALAARLGAARALLFPSFAEGYGFPLAEALQMGVPAICADLPVYRELAGGIPTYLDPLDGPGWKHAVLSATQKGERHEPGQVSVPKWETHFASVFDRMAAIRRERGQVG</sequence>
<evidence type="ECO:0000313" key="5">
    <source>
        <dbReference type="Proteomes" id="UP000474957"/>
    </source>
</evidence>
<dbReference type="InterPro" id="IPR001296">
    <property type="entry name" value="Glyco_trans_1"/>
</dbReference>
<dbReference type="Proteomes" id="UP000474957">
    <property type="component" value="Unassembled WGS sequence"/>
</dbReference>
<name>A0A6L5Z4R2_9RHOB</name>
<evidence type="ECO:0000313" key="4">
    <source>
        <dbReference type="EMBL" id="MSU91548.1"/>
    </source>
</evidence>
<keyword evidence="1 4" id="KW-0808">Transferase</keyword>
<dbReference type="RefSeq" id="WP_154448817.1">
    <property type="nucleotide sequence ID" value="NZ_WIND01000021.1"/>
</dbReference>
<proteinExistence type="predicted"/>
<dbReference type="SUPFAM" id="SSF53756">
    <property type="entry name" value="UDP-Glycosyltransferase/glycogen phosphorylase"/>
    <property type="match status" value="1"/>
</dbReference>
<dbReference type="AlphaFoldDB" id="A0A6L5Z4R2"/>
<dbReference type="PANTHER" id="PTHR46401">
    <property type="entry name" value="GLYCOSYLTRANSFERASE WBBK-RELATED"/>
    <property type="match status" value="1"/>
</dbReference>